<keyword evidence="2" id="KW-0472">Membrane</keyword>
<protein>
    <recommendedName>
        <fullName evidence="5">RteC protein</fullName>
    </recommendedName>
</protein>
<proteinExistence type="predicted"/>
<evidence type="ECO:0008006" key="5">
    <source>
        <dbReference type="Google" id="ProtNLM"/>
    </source>
</evidence>
<evidence type="ECO:0000256" key="1">
    <source>
        <dbReference type="SAM" id="MobiDB-lite"/>
    </source>
</evidence>
<evidence type="ECO:0000313" key="4">
    <source>
        <dbReference type="Proteomes" id="UP000555103"/>
    </source>
</evidence>
<dbReference type="InterPro" id="IPR018534">
    <property type="entry name" value="Tet_reg_excision_RteC"/>
</dbReference>
<feature type="transmembrane region" description="Helical" evidence="2">
    <location>
        <begin position="26"/>
        <end position="46"/>
    </location>
</feature>
<organism evidence="3 4">
    <name type="scientific">Dysgonomonas hofstadii</name>
    <dbReference type="NCBI Taxonomy" id="637886"/>
    <lineage>
        <taxon>Bacteria</taxon>
        <taxon>Pseudomonadati</taxon>
        <taxon>Bacteroidota</taxon>
        <taxon>Bacteroidia</taxon>
        <taxon>Bacteroidales</taxon>
        <taxon>Dysgonomonadaceae</taxon>
        <taxon>Dysgonomonas</taxon>
    </lineage>
</organism>
<comment type="caution">
    <text evidence="3">The sequence shown here is derived from an EMBL/GenBank/DDBJ whole genome shotgun (WGS) entry which is preliminary data.</text>
</comment>
<reference evidence="3 4" key="1">
    <citation type="submission" date="2020-08" db="EMBL/GenBank/DDBJ databases">
        <title>Genomic Encyclopedia of Type Strains, Phase IV (KMG-IV): sequencing the most valuable type-strain genomes for metagenomic binning, comparative biology and taxonomic classification.</title>
        <authorList>
            <person name="Goeker M."/>
        </authorList>
    </citation>
    <scope>NUCLEOTIDE SEQUENCE [LARGE SCALE GENOMIC DNA]</scope>
    <source>
        <strain evidence="3 4">DSM 104969</strain>
    </source>
</reference>
<keyword evidence="2" id="KW-1133">Transmembrane helix</keyword>
<evidence type="ECO:0000256" key="2">
    <source>
        <dbReference type="SAM" id="Phobius"/>
    </source>
</evidence>
<dbReference type="AlphaFoldDB" id="A0A840CV88"/>
<name>A0A840CV88_9BACT</name>
<evidence type="ECO:0000313" key="3">
    <source>
        <dbReference type="EMBL" id="MBB4038088.1"/>
    </source>
</evidence>
<dbReference type="RefSeq" id="WP_006844213.1">
    <property type="nucleotide sequence ID" value="NZ_JACIEP010000022.1"/>
</dbReference>
<dbReference type="GeneID" id="78083466"/>
<feature type="region of interest" description="Disordered" evidence="1">
    <location>
        <begin position="1"/>
        <end position="22"/>
    </location>
</feature>
<sequence>MQWIEYNPKPVSSDTNNTTEPSSSGYYIWGGTITDLIELAIAIYNIKLIRKASGKLISFSEIIQGLKLIFNVKIPKNIYSRKTRTMERKKNPSSMLERLLAVYKNEVDKFYK</sequence>
<feature type="compositionally biased region" description="Polar residues" evidence="1">
    <location>
        <begin position="10"/>
        <end position="22"/>
    </location>
</feature>
<dbReference type="EMBL" id="JACIEP010000022">
    <property type="protein sequence ID" value="MBB4038088.1"/>
    <property type="molecule type" value="Genomic_DNA"/>
</dbReference>
<accession>A0A840CV88</accession>
<keyword evidence="4" id="KW-1185">Reference proteome</keyword>
<keyword evidence="2" id="KW-0812">Transmembrane</keyword>
<dbReference type="Proteomes" id="UP000555103">
    <property type="component" value="Unassembled WGS sequence"/>
</dbReference>
<dbReference type="Pfam" id="PF09357">
    <property type="entry name" value="RteC"/>
    <property type="match status" value="1"/>
</dbReference>
<gene>
    <name evidence="3" type="ORF">GGR21_004015</name>
</gene>